<comment type="caution">
    <text evidence="6">The sequence shown here is derived from an EMBL/GenBank/DDBJ whole genome shotgun (WGS) entry which is preliminary data.</text>
</comment>
<name>A0AAP2CM90_9RHOB</name>
<evidence type="ECO:0000313" key="6">
    <source>
        <dbReference type="EMBL" id="MBT0956145.1"/>
    </source>
</evidence>
<dbReference type="PANTHER" id="PTHR30363">
    <property type="entry name" value="HTH-TYPE TRANSCRIPTIONAL REGULATOR SRLR-RELATED"/>
    <property type="match status" value="1"/>
</dbReference>
<dbReference type="PROSITE" id="PS00894">
    <property type="entry name" value="HTH_DEOR_1"/>
    <property type="match status" value="1"/>
</dbReference>
<sequence length="256" mass="26873">MATQPRKSAILSLLRSDGAVEVEALTKRFDVSAQTIRNDLRDLVAQGLAKRTHGGAASVDTAEGRAYAQRRQLRAPQKSAMGRLAASLIPNDASVILNIGTSTEQVAEALKAHEGLTILSNNVNIISTLMGSPAKELILVGGSVRPSDGAIVGSDAVDYINRFKADFAVIGASALDADGAVTDHDSREVAVARAILKNARQRILVCDHTKFAASAPVRICEIAEIDVFVTDKAPPAPFAKAARAGGTSVLTLEQNP</sequence>
<dbReference type="EMBL" id="JADQAZ010000001">
    <property type="protein sequence ID" value="MBT0956145.1"/>
    <property type="molecule type" value="Genomic_DNA"/>
</dbReference>
<keyword evidence="7" id="KW-1185">Reference proteome</keyword>
<gene>
    <name evidence="6" type="ORF">IV417_01995</name>
</gene>
<dbReference type="Pfam" id="PF00455">
    <property type="entry name" value="DeoRC"/>
    <property type="match status" value="1"/>
</dbReference>
<dbReference type="PROSITE" id="PS51000">
    <property type="entry name" value="HTH_DEOR_2"/>
    <property type="match status" value="1"/>
</dbReference>
<evidence type="ECO:0000313" key="7">
    <source>
        <dbReference type="Proteomes" id="UP001315686"/>
    </source>
</evidence>
<keyword evidence="3" id="KW-0238">DNA-binding</keyword>
<dbReference type="PRINTS" id="PR00037">
    <property type="entry name" value="HTHLACR"/>
</dbReference>
<dbReference type="PANTHER" id="PTHR30363:SF4">
    <property type="entry name" value="GLYCEROL-3-PHOSPHATE REGULON REPRESSOR"/>
    <property type="match status" value="1"/>
</dbReference>
<keyword evidence="4" id="KW-0804">Transcription</keyword>
<evidence type="ECO:0000256" key="3">
    <source>
        <dbReference type="ARBA" id="ARBA00023125"/>
    </source>
</evidence>
<dbReference type="RefSeq" id="WP_327792357.1">
    <property type="nucleotide sequence ID" value="NZ_JADQAZ010000001.1"/>
</dbReference>
<proteinExistence type="predicted"/>
<keyword evidence="1" id="KW-0678">Repressor</keyword>
<dbReference type="SMART" id="SM00420">
    <property type="entry name" value="HTH_DEOR"/>
    <property type="match status" value="1"/>
</dbReference>
<dbReference type="Gene3D" id="1.10.10.10">
    <property type="entry name" value="Winged helix-like DNA-binding domain superfamily/Winged helix DNA-binding domain"/>
    <property type="match status" value="1"/>
</dbReference>
<dbReference type="InterPro" id="IPR036390">
    <property type="entry name" value="WH_DNA-bd_sf"/>
</dbReference>
<dbReference type="GO" id="GO:0003700">
    <property type="term" value="F:DNA-binding transcription factor activity"/>
    <property type="evidence" value="ECO:0007669"/>
    <property type="project" value="InterPro"/>
</dbReference>
<dbReference type="InterPro" id="IPR001034">
    <property type="entry name" value="DeoR_HTH"/>
</dbReference>
<reference evidence="6 7" key="1">
    <citation type="journal article" date="2021" name="Arch. Microbiol.">
        <title>Harenicola maris gen. nov., sp. nov. isolated from the Sea of Japan shallow sediments.</title>
        <authorList>
            <person name="Romanenko L.A."/>
            <person name="Kurilenko V.V."/>
            <person name="Chernysheva N.Y."/>
            <person name="Tekutyeva L.A."/>
            <person name="Velansky P.V."/>
            <person name="Svetashev V.I."/>
            <person name="Isaeva M.P."/>
        </authorList>
    </citation>
    <scope>NUCLEOTIDE SEQUENCE [LARGE SCALE GENOMIC DNA]</scope>
    <source>
        <strain evidence="6 7">KMM 3653</strain>
    </source>
</reference>
<evidence type="ECO:0000256" key="2">
    <source>
        <dbReference type="ARBA" id="ARBA00023015"/>
    </source>
</evidence>
<accession>A0AAP2CM90</accession>
<evidence type="ECO:0000259" key="5">
    <source>
        <dbReference type="PROSITE" id="PS51000"/>
    </source>
</evidence>
<dbReference type="InterPro" id="IPR036388">
    <property type="entry name" value="WH-like_DNA-bd_sf"/>
</dbReference>
<dbReference type="Pfam" id="PF08220">
    <property type="entry name" value="HTH_DeoR"/>
    <property type="match status" value="1"/>
</dbReference>
<evidence type="ECO:0000256" key="1">
    <source>
        <dbReference type="ARBA" id="ARBA00022491"/>
    </source>
</evidence>
<feature type="domain" description="HTH deoR-type" evidence="5">
    <location>
        <begin position="3"/>
        <end position="58"/>
    </location>
</feature>
<dbReference type="SMART" id="SM01134">
    <property type="entry name" value="DeoRC"/>
    <property type="match status" value="1"/>
</dbReference>
<organism evidence="6 7">
    <name type="scientific">Harenicola maris</name>
    <dbReference type="NCBI Taxonomy" id="2841044"/>
    <lineage>
        <taxon>Bacteria</taxon>
        <taxon>Pseudomonadati</taxon>
        <taxon>Pseudomonadota</taxon>
        <taxon>Alphaproteobacteria</taxon>
        <taxon>Rhodobacterales</taxon>
        <taxon>Paracoccaceae</taxon>
        <taxon>Harenicola</taxon>
    </lineage>
</organism>
<protein>
    <submittedName>
        <fullName evidence="6">DeoR/GlpR transcriptional regulator</fullName>
    </submittedName>
</protein>
<dbReference type="InterPro" id="IPR018356">
    <property type="entry name" value="Tscrpt_reg_HTH_DeoR_CS"/>
</dbReference>
<dbReference type="Proteomes" id="UP001315686">
    <property type="component" value="Unassembled WGS sequence"/>
</dbReference>
<keyword evidence="2" id="KW-0805">Transcription regulation</keyword>
<dbReference type="InterPro" id="IPR037171">
    <property type="entry name" value="NagB/RpiA_transferase-like"/>
</dbReference>
<dbReference type="SUPFAM" id="SSF100950">
    <property type="entry name" value="NagB/RpiA/CoA transferase-like"/>
    <property type="match status" value="1"/>
</dbReference>
<dbReference type="GO" id="GO:0003677">
    <property type="term" value="F:DNA binding"/>
    <property type="evidence" value="ECO:0007669"/>
    <property type="project" value="UniProtKB-KW"/>
</dbReference>
<dbReference type="InterPro" id="IPR014036">
    <property type="entry name" value="DeoR-like_C"/>
</dbReference>
<dbReference type="Gene3D" id="3.40.50.1360">
    <property type="match status" value="1"/>
</dbReference>
<dbReference type="SUPFAM" id="SSF46785">
    <property type="entry name" value="Winged helix' DNA-binding domain"/>
    <property type="match status" value="1"/>
</dbReference>
<evidence type="ECO:0000256" key="4">
    <source>
        <dbReference type="ARBA" id="ARBA00023163"/>
    </source>
</evidence>
<dbReference type="InterPro" id="IPR050313">
    <property type="entry name" value="Carb_Metab_HTH_regulators"/>
</dbReference>
<dbReference type="AlphaFoldDB" id="A0AAP2CM90"/>